<sequence>MYSIYQVKCHLFLSNVVVDVSDKKNKACETRRFSLECMLDDGLYNTLVNKIKTVFGNSIGSDDVIQTYWKDECDDLVRFSTDHETKSAFNFYETSGYDNLPSCFTIFVSAFKPSETVDFNFIIKCYLFPDDVEISTKNIHKAIETRKFQIKYNKHNLYNQLIKSIQSADFFGINKEENDGSKLKTYWLDEDNDLIRFSTDKETEYAFNFHKSILLDTTSRIPPVFKLFISEDYF</sequence>
<organism evidence="1 2">
    <name type="scientific">Brachionus calyciflorus</name>
    <dbReference type="NCBI Taxonomy" id="104777"/>
    <lineage>
        <taxon>Eukaryota</taxon>
        <taxon>Metazoa</taxon>
        <taxon>Spiralia</taxon>
        <taxon>Gnathifera</taxon>
        <taxon>Rotifera</taxon>
        <taxon>Eurotatoria</taxon>
        <taxon>Monogononta</taxon>
        <taxon>Pseudotrocha</taxon>
        <taxon>Ploima</taxon>
        <taxon>Brachionidae</taxon>
        <taxon>Brachionus</taxon>
    </lineage>
</organism>
<protein>
    <submittedName>
        <fullName evidence="1">Uncharacterized protein</fullName>
    </submittedName>
</protein>
<accession>A0A814ILT5</accession>
<comment type="caution">
    <text evidence="1">The sequence shown here is derived from an EMBL/GenBank/DDBJ whole genome shotgun (WGS) entry which is preliminary data.</text>
</comment>
<gene>
    <name evidence="1" type="ORF">OXX778_LOCUS17584</name>
</gene>
<evidence type="ECO:0000313" key="1">
    <source>
        <dbReference type="EMBL" id="CAF1025260.1"/>
    </source>
</evidence>
<dbReference type="EMBL" id="CAJNOC010004541">
    <property type="protein sequence ID" value="CAF1025260.1"/>
    <property type="molecule type" value="Genomic_DNA"/>
</dbReference>
<dbReference type="SUPFAM" id="SSF54277">
    <property type="entry name" value="CAD &amp; PB1 domains"/>
    <property type="match status" value="1"/>
</dbReference>
<keyword evidence="2" id="KW-1185">Reference proteome</keyword>
<evidence type="ECO:0000313" key="2">
    <source>
        <dbReference type="Proteomes" id="UP000663879"/>
    </source>
</evidence>
<reference evidence="1" key="1">
    <citation type="submission" date="2021-02" db="EMBL/GenBank/DDBJ databases">
        <authorList>
            <person name="Nowell W R."/>
        </authorList>
    </citation>
    <scope>NUCLEOTIDE SEQUENCE</scope>
    <source>
        <strain evidence="1">Ploen Becks lab</strain>
    </source>
</reference>
<dbReference type="OrthoDB" id="5977200at2759"/>
<proteinExistence type="predicted"/>
<name>A0A814ILT5_9BILA</name>
<dbReference type="Proteomes" id="UP000663879">
    <property type="component" value="Unassembled WGS sequence"/>
</dbReference>
<dbReference type="Gene3D" id="3.10.20.90">
    <property type="entry name" value="Phosphatidylinositol 3-kinase Catalytic Subunit, Chain A, domain 1"/>
    <property type="match status" value="2"/>
</dbReference>
<dbReference type="AlphaFoldDB" id="A0A814ILT5"/>